<sequence>MSSSILLASHRDDGITSTIVASKYFDDANPRLTVPLQTSKVAQYVQENLATPQQSGQAGYFQHQLEIGAYPGARESFDICTDPLQADKATEIRLFSFSRPHMRAFHYSWLSSTLCTWISTPKQQAF</sequence>
<comment type="caution">
    <text evidence="1">The sequence shown here is derived from an EMBL/GenBank/DDBJ whole genome shotgun (WGS) entry which is preliminary data.</text>
</comment>
<dbReference type="AlphaFoldDB" id="A0A9W6U9N4"/>
<dbReference type="OrthoDB" id="434240at2759"/>
<organism evidence="1 2">
    <name type="scientific">Phytophthora lilii</name>
    <dbReference type="NCBI Taxonomy" id="2077276"/>
    <lineage>
        <taxon>Eukaryota</taxon>
        <taxon>Sar</taxon>
        <taxon>Stramenopiles</taxon>
        <taxon>Oomycota</taxon>
        <taxon>Peronosporomycetes</taxon>
        <taxon>Peronosporales</taxon>
        <taxon>Peronosporaceae</taxon>
        <taxon>Phytophthora</taxon>
    </lineage>
</organism>
<dbReference type="Proteomes" id="UP001165083">
    <property type="component" value="Unassembled WGS sequence"/>
</dbReference>
<keyword evidence="2" id="KW-1185">Reference proteome</keyword>
<reference evidence="1" key="1">
    <citation type="submission" date="2023-04" db="EMBL/GenBank/DDBJ databases">
        <title>Phytophthora lilii NBRC 32176.</title>
        <authorList>
            <person name="Ichikawa N."/>
            <person name="Sato H."/>
            <person name="Tonouchi N."/>
        </authorList>
    </citation>
    <scope>NUCLEOTIDE SEQUENCE</scope>
    <source>
        <strain evidence="1">NBRC 32176</strain>
    </source>
</reference>
<dbReference type="EMBL" id="BSXW01000733">
    <property type="protein sequence ID" value="GMF28729.1"/>
    <property type="molecule type" value="Genomic_DNA"/>
</dbReference>
<protein>
    <submittedName>
        <fullName evidence="1">Unnamed protein product</fullName>
    </submittedName>
</protein>
<name>A0A9W6U9N4_9STRA</name>
<evidence type="ECO:0000313" key="1">
    <source>
        <dbReference type="EMBL" id="GMF28729.1"/>
    </source>
</evidence>
<accession>A0A9W6U9N4</accession>
<gene>
    <name evidence="1" type="ORF">Plil01_001212600</name>
</gene>
<proteinExistence type="predicted"/>
<evidence type="ECO:0000313" key="2">
    <source>
        <dbReference type="Proteomes" id="UP001165083"/>
    </source>
</evidence>